<evidence type="ECO:0000256" key="1">
    <source>
        <dbReference type="ARBA" id="ARBA00008889"/>
    </source>
</evidence>
<dbReference type="Gene3D" id="3.30.70.1730">
    <property type="match status" value="1"/>
</dbReference>
<evidence type="ECO:0000256" key="2">
    <source>
        <dbReference type="ARBA" id="ARBA00022980"/>
    </source>
</evidence>
<dbReference type="PANTHER" id="PTHR11560">
    <property type="entry name" value="39S RIBOSOMAL PROTEIN L10, MITOCHONDRIAL"/>
    <property type="match status" value="1"/>
</dbReference>
<dbReference type="GO" id="GO:0005840">
    <property type="term" value="C:ribosome"/>
    <property type="evidence" value="ECO:0007669"/>
    <property type="project" value="UniProtKB-KW"/>
</dbReference>
<reference evidence="5" key="1">
    <citation type="submission" date="2021-01" db="EMBL/GenBank/DDBJ databases">
        <authorList>
            <person name="Corre E."/>
            <person name="Pelletier E."/>
            <person name="Niang G."/>
            <person name="Scheremetjew M."/>
            <person name="Finn R."/>
            <person name="Kale V."/>
            <person name="Holt S."/>
            <person name="Cochrane G."/>
            <person name="Meng A."/>
            <person name="Brown T."/>
            <person name="Cohen L."/>
        </authorList>
    </citation>
    <scope>NUCLEOTIDE SEQUENCE</scope>
    <source>
        <strain evidence="5">RCC1614</strain>
    </source>
</reference>
<dbReference type="GO" id="GO:1990904">
    <property type="term" value="C:ribonucleoprotein complex"/>
    <property type="evidence" value="ECO:0007669"/>
    <property type="project" value="UniProtKB-KW"/>
</dbReference>
<keyword evidence="2" id="KW-0689">Ribosomal protein</keyword>
<gene>
    <name evidence="4" type="ORF">MPUS1402_LOCUS1712</name>
    <name evidence="5" type="ORF">MPUS1402_LOCUS1713</name>
</gene>
<evidence type="ECO:0000313" key="4">
    <source>
        <dbReference type="EMBL" id="CAD8229285.1"/>
    </source>
</evidence>
<dbReference type="AlphaFoldDB" id="A0A6U0FCX1"/>
<sequence length="243" mass="26318">MPHSLMTGPFVLHDSSAAYSARRGRTLDSLSSDFSGKASVFASRGTGEGRTWRRGSTVINMAASKEKKSRDLDMIKGMLDNENTLLVAGFRYQGLSVKNMIKFRRQLPEGAHLLVTKNTLMVKATEGTKWEAISECATGMNAWLFVDENIAPAIKSVKGLQKDWKKDGIEVDFSGAILDGKFIDPKGISALEKLPTKKDLITMVAVGIKQVPTKLARASNGVPLKLAYGVKAIAEGESTIITA</sequence>
<dbReference type="InterPro" id="IPR043141">
    <property type="entry name" value="Ribosomal_uL10-like_sf"/>
</dbReference>
<dbReference type="EMBL" id="HBDY01002250">
    <property type="protein sequence ID" value="CAD8229287.1"/>
    <property type="molecule type" value="Transcribed_RNA"/>
</dbReference>
<keyword evidence="3" id="KW-0687">Ribonucleoprotein</keyword>
<dbReference type="CDD" id="cd05797">
    <property type="entry name" value="Ribosomal_L10"/>
    <property type="match status" value="1"/>
</dbReference>
<dbReference type="Pfam" id="PF00466">
    <property type="entry name" value="Ribosomal_L10"/>
    <property type="match status" value="1"/>
</dbReference>
<name>A0A6U0FCX1_MICPS</name>
<evidence type="ECO:0000256" key="3">
    <source>
        <dbReference type="ARBA" id="ARBA00023274"/>
    </source>
</evidence>
<proteinExistence type="inferred from homology"/>
<comment type="similarity">
    <text evidence="1">Belongs to the universal ribosomal protein uL10 family.</text>
</comment>
<protein>
    <recommendedName>
        <fullName evidence="6">50S ribosomal protein L10</fullName>
    </recommendedName>
</protein>
<dbReference type="EMBL" id="HBDY01002248">
    <property type="protein sequence ID" value="CAD8229285.1"/>
    <property type="molecule type" value="Transcribed_RNA"/>
</dbReference>
<dbReference type="NCBIfam" id="NF000955">
    <property type="entry name" value="PRK00099.1-1"/>
    <property type="match status" value="1"/>
</dbReference>
<evidence type="ECO:0008006" key="6">
    <source>
        <dbReference type="Google" id="ProtNLM"/>
    </source>
</evidence>
<dbReference type="SUPFAM" id="SSF160369">
    <property type="entry name" value="Ribosomal protein L10-like"/>
    <property type="match status" value="1"/>
</dbReference>
<dbReference type="OMA" id="PAAIKPY"/>
<dbReference type="InterPro" id="IPR001790">
    <property type="entry name" value="Ribosomal_uL10"/>
</dbReference>
<accession>A0A6U0FCX1</accession>
<organism evidence="5">
    <name type="scientific">Micromonas pusilla</name>
    <name type="common">Picoplanktonic green alga</name>
    <name type="synonym">Chromulina pusilla</name>
    <dbReference type="NCBI Taxonomy" id="38833"/>
    <lineage>
        <taxon>Eukaryota</taxon>
        <taxon>Viridiplantae</taxon>
        <taxon>Chlorophyta</taxon>
        <taxon>Mamiellophyceae</taxon>
        <taxon>Mamiellales</taxon>
        <taxon>Mamiellaceae</taxon>
        <taxon>Micromonas</taxon>
    </lineage>
</organism>
<evidence type="ECO:0000313" key="5">
    <source>
        <dbReference type="EMBL" id="CAD8229287.1"/>
    </source>
</evidence>
<dbReference type="InterPro" id="IPR047865">
    <property type="entry name" value="Ribosomal_uL10_bac_type"/>
</dbReference>